<comment type="similarity">
    <text evidence="3 15 16">Belongs to the SecA family.</text>
</comment>
<keyword evidence="6 15" id="KW-0963">Cytoplasm</keyword>
<comment type="function">
    <text evidence="15">Part of the Sec protein translocase complex. Interacts with the SecYEG preprotein conducting channel. Has a central role in coupling the hydrolysis of ATP to the transfer of proteins into and across the cell membrane, serving as an ATP-driven molecular motor driving the stepwise translocation of polypeptide chains across the membrane.</text>
</comment>
<dbReference type="CDD" id="cd18803">
    <property type="entry name" value="SF2_C_secA"/>
    <property type="match status" value="1"/>
</dbReference>
<dbReference type="EC" id="7.4.2.8" evidence="15"/>
<dbReference type="SUPFAM" id="SSF81767">
    <property type="entry name" value="Pre-protein crosslinking domain of SecA"/>
    <property type="match status" value="1"/>
</dbReference>
<dbReference type="InterPro" id="IPR020937">
    <property type="entry name" value="SecA_CS"/>
</dbReference>
<dbReference type="InterPro" id="IPR014001">
    <property type="entry name" value="Helicase_ATP-bd"/>
</dbReference>
<dbReference type="CDD" id="cd17928">
    <property type="entry name" value="DEXDc_SecA"/>
    <property type="match status" value="1"/>
</dbReference>
<dbReference type="Gene3D" id="1.10.3060.10">
    <property type="entry name" value="Helical scaffold and wing domains of SecA"/>
    <property type="match status" value="1"/>
</dbReference>
<organism evidence="21 22">
    <name type="scientific">Pelagicoccus albus</name>
    <dbReference type="NCBI Taxonomy" id="415222"/>
    <lineage>
        <taxon>Bacteria</taxon>
        <taxon>Pseudomonadati</taxon>
        <taxon>Verrucomicrobiota</taxon>
        <taxon>Opitutia</taxon>
        <taxon>Puniceicoccales</taxon>
        <taxon>Pelagicoccaceae</taxon>
        <taxon>Pelagicoccus</taxon>
    </lineage>
</organism>
<dbReference type="GO" id="GO:0006605">
    <property type="term" value="P:protein targeting"/>
    <property type="evidence" value="ECO:0007669"/>
    <property type="project" value="UniProtKB-UniRule"/>
</dbReference>
<dbReference type="HAMAP" id="MF_01382">
    <property type="entry name" value="SecA"/>
    <property type="match status" value="1"/>
</dbReference>
<dbReference type="PANTHER" id="PTHR30612:SF0">
    <property type="entry name" value="CHLOROPLAST PROTEIN-TRANSPORTING ATPASE"/>
    <property type="match status" value="1"/>
</dbReference>
<evidence type="ECO:0000313" key="21">
    <source>
        <dbReference type="EMBL" id="MBC2605979.1"/>
    </source>
</evidence>
<dbReference type="InterPro" id="IPR011115">
    <property type="entry name" value="SecA_DEAD"/>
</dbReference>
<protein>
    <recommendedName>
        <fullName evidence="15 16">Protein translocase subunit SecA</fullName>
        <ecNumber evidence="15">7.4.2.8</ecNumber>
    </recommendedName>
</protein>
<name>A0A7X1B5X8_9BACT</name>
<evidence type="ECO:0000313" key="22">
    <source>
        <dbReference type="Proteomes" id="UP000526501"/>
    </source>
</evidence>
<feature type="domain" description="Helicase ATP-binding" evidence="18">
    <location>
        <begin position="102"/>
        <end position="261"/>
    </location>
</feature>
<dbReference type="SMART" id="SM00958">
    <property type="entry name" value="SecA_PP_bind"/>
    <property type="match status" value="1"/>
</dbReference>
<dbReference type="InterPro" id="IPR004027">
    <property type="entry name" value="SEC_C_motif"/>
</dbReference>
<keyword evidence="8 15" id="KW-0547">Nucleotide-binding</keyword>
<keyword evidence="13 15" id="KW-0811">Translocation</keyword>
<dbReference type="GO" id="GO:0005829">
    <property type="term" value="C:cytosol"/>
    <property type="evidence" value="ECO:0007669"/>
    <property type="project" value="TreeGrafter"/>
</dbReference>
<dbReference type="InterPro" id="IPR011130">
    <property type="entry name" value="SecA_preprotein_X-link_dom"/>
</dbReference>
<evidence type="ECO:0000256" key="12">
    <source>
        <dbReference type="ARBA" id="ARBA00022967"/>
    </source>
</evidence>
<sequence>MLSSFFKKFAGRSNKKWLKSCEPVVAKINEFETSYQSLSDEELKANTGKFKERLEAGETLDDLLPEAFATVKNAARRLVGTSEMVCGREQHWDMVHYDVQLIGGMALHQGRIAEMATGEGKTLVSTLPIYLNALAGRNVQLVTVNEYLAQRDSEWMGHLLKYLGLKVGCIKNQMPPHMKREMYNCDVTYGTASEFGFDYLRDNGMAHSVEEQVQRDHYFVIIDEVDSILVDEARTPLIISGPAPIQREQPYTRLKGAIESLVSAQNKFCNNLIAEVKADLEKEDRDNWEVGLKMLQVKLGMPKNKQLLRIIESGEFRKLLDKTDLEMHSDMNKEKLFALKEELFYVIDEKQRQADLTEKGRKTLRPDNPDAFVLPDLATRFSDLDKDTSLSDEEKDAIKLKEQEALEIVGEDIHAISQLLRAFALYEKDVEYVVQEGKVVIVDENTGRVMAGRRWGDGLHQAVEAKENVTIERETRTFATVTIQNYFRMYDKLAGMTGTAETEATEFHDIYKLGVAVIPTNRPCIRVDDNDVIYKSRREKYNAVVDEVVAAHKKGQPVLVGTVSVEASELVGRMLRRKNVPHNVLNAKFHQQEADIVARAGIKGAVTIATNMAGRGTDIKLGEGVKEIGGLLVIGTERHESRRIDRQLRGRCSRQGDPGRSKFYISLEDDLMRLFANSGFMAKILHGSMEEGEPLEHSLLNRSIETAQKKVEGSNYSVRKRLLQYDDVLNKQREIIYSLRNDALQSDTPLETVLELVEEEVQIRLQDADGDWAGFVSWANTHFPIGLTEEDIAGKSLEEQSEYILNALKEAYRIKKTAENEAALEHLERYILLSSIDSRWQEHLTEMEDLRRNVGLRSYGQKDPLNEYKNEAYVYFEELMNNVRAQVCTRLFRTATNLVAIENVKNMLARKAVAQGGGSETSGPTLSGSKKSQGSEVKLPKVAVKRSLPKAGRNDPCPCGSGKKFKQCCGR</sequence>
<keyword evidence="4 15" id="KW-0813">Transport</keyword>
<evidence type="ECO:0000256" key="8">
    <source>
        <dbReference type="ARBA" id="ARBA00022741"/>
    </source>
</evidence>
<comment type="caution">
    <text evidence="21">The sequence shown here is derived from an EMBL/GenBank/DDBJ whole genome shotgun (WGS) entry which is preliminary data.</text>
</comment>
<dbReference type="Pfam" id="PF21090">
    <property type="entry name" value="P-loop_SecA"/>
    <property type="match status" value="1"/>
</dbReference>
<evidence type="ECO:0000256" key="13">
    <source>
        <dbReference type="ARBA" id="ARBA00023010"/>
    </source>
</evidence>
<dbReference type="InterPro" id="IPR000185">
    <property type="entry name" value="SecA"/>
</dbReference>
<dbReference type="Gene3D" id="3.90.1440.10">
    <property type="entry name" value="SecA, preprotein cross-linking domain"/>
    <property type="match status" value="1"/>
</dbReference>
<dbReference type="InterPro" id="IPR014018">
    <property type="entry name" value="SecA_motor_DEAD"/>
</dbReference>
<dbReference type="InterPro" id="IPR011116">
    <property type="entry name" value="SecA_Wing/Scaffold"/>
</dbReference>
<evidence type="ECO:0000256" key="15">
    <source>
        <dbReference type="HAMAP-Rule" id="MF_01382"/>
    </source>
</evidence>
<comment type="subunit">
    <text evidence="15">Monomer and homodimer. Part of the essential Sec protein translocation apparatus which comprises SecA, SecYEG and auxiliary proteins SecDF. Other proteins may also be involved.</text>
</comment>
<dbReference type="GO" id="GO:0065002">
    <property type="term" value="P:intracellular protein transmembrane transport"/>
    <property type="evidence" value="ECO:0007669"/>
    <property type="project" value="UniProtKB-UniRule"/>
</dbReference>
<dbReference type="FunFam" id="3.40.50.300:FF:000246">
    <property type="entry name" value="Preprotein translocase subunit SecA"/>
    <property type="match status" value="1"/>
</dbReference>
<dbReference type="PROSITE" id="PS51192">
    <property type="entry name" value="HELICASE_ATP_BIND_1"/>
    <property type="match status" value="1"/>
</dbReference>
<dbReference type="PROSITE" id="PS51196">
    <property type="entry name" value="SECA_MOTOR_DEAD"/>
    <property type="match status" value="1"/>
</dbReference>
<evidence type="ECO:0000256" key="7">
    <source>
        <dbReference type="ARBA" id="ARBA00022723"/>
    </source>
</evidence>
<evidence type="ECO:0000256" key="9">
    <source>
        <dbReference type="ARBA" id="ARBA00022833"/>
    </source>
</evidence>
<dbReference type="FunFam" id="3.40.50.300:FF:000429">
    <property type="entry name" value="Preprotein translocase subunit SecA"/>
    <property type="match status" value="1"/>
</dbReference>
<feature type="domain" description="Helicase C-terminal" evidence="19">
    <location>
        <begin position="544"/>
        <end position="712"/>
    </location>
</feature>
<keyword evidence="7" id="KW-0479">Metal-binding</keyword>
<keyword evidence="22" id="KW-1185">Reference proteome</keyword>
<dbReference type="GO" id="GO:0005886">
    <property type="term" value="C:plasma membrane"/>
    <property type="evidence" value="ECO:0007669"/>
    <property type="project" value="UniProtKB-SubCell"/>
</dbReference>
<dbReference type="InterPro" id="IPR044722">
    <property type="entry name" value="SecA_SF2_C"/>
</dbReference>
<dbReference type="GO" id="GO:0017038">
    <property type="term" value="P:protein import"/>
    <property type="evidence" value="ECO:0007669"/>
    <property type="project" value="InterPro"/>
</dbReference>
<dbReference type="InterPro" id="IPR036266">
    <property type="entry name" value="SecA_Wing/Scaffold_sf"/>
</dbReference>
<keyword evidence="11 15" id="KW-0653">Protein transport</keyword>
<comment type="cofactor">
    <cofactor evidence="1">
        <name>Zn(2+)</name>
        <dbReference type="ChEBI" id="CHEBI:29105"/>
    </cofactor>
</comment>
<dbReference type="SUPFAM" id="SSF52540">
    <property type="entry name" value="P-loop containing nucleoside triphosphate hydrolases"/>
    <property type="match status" value="2"/>
</dbReference>
<dbReference type="Proteomes" id="UP000526501">
    <property type="component" value="Unassembled WGS sequence"/>
</dbReference>
<proteinExistence type="inferred from homology"/>
<evidence type="ECO:0000256" key="1">
    <source>
        <dbReference type="ARBA" id="ARBA00001947"/>
    </source>
</evidence>
<dbReference type="SMART" id="SM00957">
    <property type="entry name" value="SecA_DEAD"/>
    <property type="match status" value="1"/>
</dbReference>
<feature type="region of interest" description="Disordered" evidence="17">
    <location>
        <begin position="914"/>
        <end position="964"/>
    </location>
</feature>
<dbReference type="GO" id="GO:0005524">
    <property type="term" value="F:ATP binding"/>
    <property type="evidence" value="ECO:0007669"/>
    <property type="project" value="UniProtKB-UniRule"/>
</dbReference>
<feature type="binding site" evidence="15">
    <location>
        <begin position="118"/>
        <end position="122"/>
    </location>
    <ligand>
        <name>ATP</name>
        <dbReference type="ChEBI" id="CHEBI:30616"/>
    </ligand>
</feature>
<dbReference type="Pfam" id="PF07517">
    <property type="entry name" value="SecA_DEAD"/>
    <property type="match status" value="1"/>
</dbReference>
<dbReference type="PROSITE" id="PS01312">
    <property type="entry name" value="SECA"/>
    <property type="match status" value="1"/>
</dbReference>
<dbReference type="Pfam" id="PF07516">
    <property type="entry name" value="SecA_SW"/>
    <property type="match status" value="1"/>
</dbReference>
<feature type="compositionally biased region" description="Polar residues" evidence="17">
    <location>
        <begin position="921"/>
        <end position="935"/>
    </location>
</feature>
<accession>A0A7X1B5X8</accession>
<evidence type="ECO:0000256" key="10">
    <source>
        <dbReference type="ARBA" id="ARBA00022840"/>
    </source>
</evidence>
<keyword evidence="10 15" id="KW-0067">ATP-binding</keyword>
<comment type="subcellular location">
    <subcellularLocation>
        <location evidence="15">Cell membrane</location>
        <topology evidence="15">Peripheral membrane protein</topology>
        <orientation evidence="15">Cytoplasmic side</orientation>
    </subcellularLocation>
    <subcellularLocation>
        <location evidence="15">Cytoplasm</location>
    </subcellularLocation>
    <subcellularLocation>
        <location evidence="2">Membrane</location>
        <topology evidence="2">Peripheral membrane protein</topology>
    </subcellularLocation>
    <text evidence="15">Distribution is 50-50.</text>
</comment>
<evidence type="ECO:0000256" key="11">
    <source>
        <dbReference type="ARBA" id="ARBA00022927"/>
    </source>
</evidence>
<dbReference type="InterPro" id="IPR036670">
    <property type="entry name" value="SecA_X-link_sf"/>
</dbReference>
<keyword evidence="5 15" id="KW-1003">Cell membrane</keyword>
<dbReference type="EMBL" id="JACHVC010000007">
    <property type="protein sequence ID" value="MBC2605979.1"/>
    <property type="molecule type" value="Genomic_DNA"/>
</dbReference>
<evidence type="ECO:0000256" key="4">
    <source>
        <dbReference type="ARBA" id="ARBA00022448"/>
    </source>
</evidence>
<feature type="binding site" evidence="15">
    <location>
        <position position="618"/>
    </location>
    <ligand>
        <name>ATP</name>
        <dbReference type="ChEBI" id="CHEBI:30616"/>
    </ligand>
</feature>
<reference evidence="21 22" key="1">
    <citation type="submission" date="2020-07" db="EMBL/GenBank/DDBJ databases">
        <authorList>
            <person name="Feng X."/>
        </authorList>
    </citation>
    <scope>NUCLEOTIDE SEQUENCE [LARGE SCALE GENOMIC DNA]</scope>
    <source>
        <strain evidence="21 22">JCM23202</strain>
    </source>
</reference>
<evidence type="ECO:0000259" key="20">
    <source>
        <dbReference type="PROSITE" id="PS51196"/>
    </source>
</evidence>
<dbReference type="PROSITE" id="PS51194">
    <property type="entry name" value="HELICASE_CTER"/>
    <property type="match status" value="1"/>
</dbReference>
<dbReference type="PRINTS" id="PR00906">
    <property type="entry name" value="SECA"/>
</dbReference>
<dbReference type="Gene3D" id="3.40.50.300">
    <property type="entry name" value="P-loop containing nucleotide triphosphate hydrolases"/>
    <property type="match status" value="3"/>
</dbReference>
<evidence type="ECO:0000256" key="16">
    <source>
        <dbReference type="RuleBase" id="RU003874"/>
    </source>
</evidence>
<dbReference type="InterPro" id="IPR001650">
    <property type="entry name" value="Helicase_C-like"/>
</dbReference>
<evidence type="ECO:0000259" key="19">
    <source>
        <dbReference type="PROSITE" id="PS51194"/>
    </source>
</evidence>
<evidence type="ECO:0000259" key="18">
    <source>
        <dbReference type="PROSITE" id="PS51192"/>
    </source>
</evidence>
<comment type="catalytic activity">
    <reaction evidence="15">
        <text>ATP + H2O + cellular proteinSide 1 = ADP + phosphate + cellular proteinSide 2.</text>
        <dbReference type="EC" id="7.4.2.8"/>
    </reaction>
</comment>
<evidence type="ECO:0000256" key="5">
    <source>
        <dbReference type="ARBA" id="ARBA00022475"/>
    </source>
</evidence>
<dbReference type="GO" id="GO:0008564">
    <property type="term" value="F:protein-exporting ATPase activity"/>
    <property type="evidence" value="ECO:0007669"/>
    <property type="project" value="UniProtKB-EC"/>
</dbReference>
<dbReference type="InterPro" id="IPR027417">
    <property type="entry name" value="P-loop_NTPase"/>
</dbReference>
<keyword evidence="12 15" id="KW-1278">Translocase</keyword>
<keyword evidence="9" id="KW-0862">Zinc</keyword>
<dbReference type="Pfam" id="PF01043">
    <property type="entry name" value="SecA_PP_bind"/>
    <property type="match status" value="1"/>
</dbReference>
<evidence type="ECO:0000256" key="17">
    <source>
        <dbReference type="SAM" id="MobiDB-lite"/>
    </source>
</evidence>
<dbReference type="GO" id="GO:0043952">
    <property type="term" value="P:protein transport by the Sec complex"/>
    <property type="evidence" value="ECO:0007669"/>
    <property type="project" value="TreeGrafter"/>
</dbReference>
<dbReference type="NCBIfam" id="TIGR00963">
    <property type="entry name" value="secA"/>
    <property type="match status" value="1"/>
</dbReference>
<feature type="binding site" evidence="15">
    <location>
        <position position="100"/>
    </location>
    <ligand>
        <name>ATP</name>
        <dbReference type="ChEBI" id="CHEBI:30616"/>
    </ligand>
</feature>
<evidence type="ECO:0000256" key="2">
    <source>
        <dbReference type="ARBA" id="ARBA00004170"/>
    </source>
</evidence>
<evidence type="ECO:0000256" key="6">
    <source>
        <dbReference type="ARBA" id="ARBA00022490"/>
    </source>
</evidence>
<keyword evidence="14 15" id="KW-0472">Membrane</keyword>
<dbReference type="SUPFAM" id="SSF81886">
    <property type="entry name" value="Helical scaffold and wing domains of SecA"/>
    <property type="match status" value="1"/>
</dbReference>
<dbReference type="GO" id="GO:0031522">
    <property type="term" value="C:cell envelope Sec protein transport complex"/>
    <property type="evidence" value="ECO:0007669"/>
    <property type="project" value="TreeGrafter"/>
</dbReference>
<evidence type="ECO:0000256" key="14">
    <source>
        <dbReference type="ARBA" id="ARBA00023136"/>
    </source>
</evidence>
<dbReference type="Pfam" id="PF02810">
    <property type="entry name" value="SEC-C"/>
    <property type="match status" value="1"/>
</dbReference>
<dbReference type="AlphaFoldDB" id="A0A7X1B5X8"/>
<evidence type="ECO:0000256" key="3">
    <source>
        <dbReference type="ARBA" id="ARBA00007650"/>
    </source>
</evidence>
<dbReference type="GO" id="GO:0046872">
    <property type="term" value="F:metal ion binding"/>
    <property type="evidence" value="ECO:0007669"/>
    <property type="project" value="UniProtKB-KW"/>
</dbReference>
<feature type="domain" description="SecA family profile" evidence="20">
    <location>
        <begin position="3"/>
        <end position="696"/>
    </location>
</feature>
<gene>
    <name evidence="15 21" type="primary">secA</name>
    <name evidence="21" type="ORF">H5P27_07975</name>
</gene>
<dbReference type="PANTHER" id="PTHR30612">
    <property type="entry name" value="SECA INNER MEMBRANE COMPONENT OF SEC PROTEIN SECRETION SYSTEM"/>
    <property type="match status" value="1"/>
</dbReference>
<dbReference type="RefSeq" id="WP_185659865.1">
    <property type="nucleotide sequence ID" value="NZ_CAWPOO010000007.1"/>
</dbReference>